<keyword evidence="8 10" id="KW-0460">Magnesium</keyword>
<evidence type="ECO:0000256" key="1">
    <source>
        <dbReference type="ARBA" id="ARBA00001946"/>
    </source>
</evidence>
<sequence length="307" mass="35145">MKEKLITILGPTASGKSEVGIEIAKALGSSITSGDAFQVYKEMDIGTAKVTKEEMQGIPHYLVDCIDPREPYSAADFQKKASEIITRENKEGRIPVLVGGTGLYIQSLLEGYSFLPKSDQRKKWHDFYLANGKEGLERELKKAGVREIPDDPQRMLRKLELIDAEGRDLSPEKSQSLIYDGPVIGIAMDRAVLYDRINKRVCHMMQDGLYDEVQELLDSGIPETAQSLKAIGYREMVQCIKGELSIEEAEALIQKNTRHFAKRQITWYKRMPYIHWYERNEFNQDTWCKEITDYVISYFRGECEDGR</sequence>
<evidence type="ECO:0000256" key="12">
    <source>
        <dbReference type="RuleBase" id="RU003784"/>
    </source>
</evidence>
<dbReference type="GeneID" id="92716381"/>
<dbReference type="AlphaFoldDB" id="A0A8D4UUI6"/>
<dbReference type="EC" id="2.5.1.75" evidence="10"/>
<comment type="catalytic activity">
    <reaction evidence="9 10 11">
        <text>adenosine(37) in tRNA + dimethylallyl diphosphate = N(6)-dimethylallyladenosine(37) in tRNA + diphosphate</text>
        <dbReference type="Rhea" id="RHEA:26482"/>
        <dbReference type="Rhea" id="RHEA-COMP:10162"/>
        <dbReference type="Rhea" id="RHEA-COMP:10375"/>
        <dbReference type="ChEBI" id="CHEBI:33019"/>
        <dbReference type="ChEBI" id="CHEBI:57623"/>
        <dbReference type="ChEBI" id="CHEBI:74411"/>
        <dbReference type="ChEBI" id="CHEBI:74415"/>
        <dbReference type="EC" id="2.5.1.75"/>
    </reaction>
</comment>
<keyword evidence="5 10" id="KW-0819">tRNA processing</keyword>
<dbReference type="InterPro" id="IPR027417">
    <property type="entry name" value="P-loop_NTPase"/>
</dbReference>
<evidence type="ECO:0000256" key="9">
    <source>
        <dbReference type="ARBA" id="ARBA00049563"/>
    </source>
</evidence>
<dbReference type="Pfam" id="PF01715">
    <property type="entry name" value="IPPT"/>
    <property type="match status" value="1"/>
</dbReference>
<dbReference type="EMBL" id="AP019697">
    <property type="protein sequence ID" value="BBK25228.1"/>
    <property type="molecule type" value="Genomic_DNA"/>
</dbReference>
<comment type="caution">
    <text evidence="10">Lacks conserved residue(s) required for the propagation of feature annotation.</text>
</comment>
<dbReference type="Proteomes" id="UP000320585">
    <property type="component" value="Chromosome"/>
</dbReference>
<feature type="site" description="Interaction with substrate tRNA" evidence="10">
    <location>
        <position position="121"/>
    </location>
</feature>
<gene>
    <name evidence="10 14" type="primary">miaA</name>
    <name evidence="14" type="ORF">Dia5BBH33_11630</name>
</gene>
<dbReference type="Gene3D" id="1.10.287.890">
    <property type="entry name" value="Crystal structure of tRNA isopentenylpyrophosphate transferase (bh2366) domain"/>
    <property type="match status" value="1"/>
</dbReference>
<comment type="cofactor">
    <cofactor evidence="1 10">
        <name>Mg(2+)</name>
        <dbReference type="ChEBI" id="CHEBI:18420"/>
    </cofactor>
</comment>
<evidence type="ECO:0000256" key="4">
    <source>
        <dbReference type="ARBA" id="ARBA00022679"/>
    </source>
</evidence>
<comment type="function">
    <text evidence="2 10 12">Catalyzes the transfer of a dimethylallyl group onto the adenine at position 37 in tRNAs that read codons beginning with uridine, leading to the formation of N6-(dimethylallyl)adenosine (i(6)A).</text>
</comment>
<dbReference type="Gene3D" id="3.40.50.300">
    <property type="entry name" value="P-loop containing nucleotide triphosphate hydrolases"/>
    <property type="match status" value="1"/>
</dbReference>
<evidence type="ECO:0000313" key="14">
    <source>
        <dbReference type="EMBL" id="BBK25228.1"/>
    </source>
</evidence>
<comment type="subunit">
    <text evidence="10">Monomer.</text>
</comment>
<feature type="binding site" evidence="10">
    <location>
        <begin position="12"/>
        <end position="17"/>
    </location>
    <ligand>
        <name>substrate</name>
    </ligand>
</feature>
<keyword evidence="15" id="KW-1185">Reference proteome</keyword>
<dbReference type="GO" id="GO:0052381">
    <property type="term" value="F:tRNA dimethylallyltransferase activity"/>
    <property type="evidence" value="ECO:0007669"/>
    <property type="project" value="UniProtKB-UniRule"/>
</dbReference>
<dbReference type="SUPFAM" id="SSF52540">
    <property type="entry name" value="P-loop containing nucleoside triphosphate hydrolases"/>
    <property type="match status" value="2"/>
</dbReference>
<dbReference type="NCBIfam" id="TIGR00174">
    <property type="entry name" value="miaA"/>
    <property type="match status" value="1"/>
</dbReference>
<dbReference type="PANTHER" id="PTHR11088:SF60">
    <property type="entry name" value="TRNA DIMETHYLALLYLTRANSFERASE"/>
    <property type="match status" value="1"/>
</dbReference>
<dbReference type="KEGG" id="dho:Dia5BBH33_11630"/>
<evidence type="ECO:0000256" key="11">
    <source>
        <dbReference type="RuleBase" id="RU003783"/>
    </source>
</evidence>
<feature type="region of interest" description="Interaction with substrate tRNA" evidence="10">
    <location>
        <begin position="153"/>
        <end position="157"/>
    </location>
</feature>
<evidence type="ECO:0000256" key="7">
    <source>
        <dbReference type="ARBA" id="ARBA00022840"/>
    </source>
</evidence>
<reference evidence="15" key="1">
    <citation type="submission" date="2019-05" db="EMBL/GenBank/DDBJ databases">
        <title>Complete genome sequencing of Dialister sp. strain 5BBH33.</title>
        <authorList>
            <person name="Sakamoto M."/>
            <person name="Murakami T."/>
            <person name="Mori H."/>
        </authorList>
    </citation>
    <scope>NUCLEOTIDE SEQUENCE [LARGE SCALE GENOMIC DNA]</scope>
    <source>
        <strain evidence="15">5BBH33</strain>
    </source>
</reference>
<keyword evidence="7 10" id="KW-0067">ATP-binding</keyword>
<organism evidence="14 15">
    <name type="scientific">Dialister hominis</name>
    <dbReference type="NCBI Taxonomy" id="2582419"/>
    <lineage>
        <taxon>Bacteria</taxon>
        <taxon>Bacillati</taxon>
        <taxon>Bacillota</taxon>
        <taxon>Negativicutes</taxon>
        <taxon>Veillonellales</taxon>
        <taxon>Veillonellaceae</taxon>
        <taxon>Dialister</taxon>
    </lineage>
</organism>
<dbReference type="GO" id="GO:0006400">
    <property type="term" value="P:tRNA modification"/>
    <property type="evidence" value="ECO:0007669"/>
    <property type="project" value="TreeGrafter"/>
</dbReference>
<dbReference type="InterPro" id="IPR039657">
    <property type="entry name" value="Dimethylallyltransferase"/>
</dbReference>
<dbReference type="HAMAP" id="MF_00185">
    <property type="entry name" value="IPP_trans"/>
    <property type="match status" value="1"/>
</dbReference>
<evidence type="ECO:0000256" key="2">
    <source>
        <dbReference type="ARBA" id="ARBA00003213"/>
    </source>
</evidence>
<evidence type="ECO:0000256" key="8">
    <source>
        <dbReference type="ARBA" id="ARBA00022842"/>
    </source>
</evidence>
<evidence type="ECO:0000256" key="10">
    <source>
        <dbReference type="HAMAP-Rule" id="MF_00185"/>
    </source>
</evidence>
<dbReference type="RefSeq" id="WP_232518021.1">
    <property type="nucleotide sequence ID" value="NZ_AP019697.1"/>
</dbReference>
<dbReference type="GO" id="GO:0005524">
    <property type="term" value="F:ATP binding"/>
    <property type="evidence" value="ECO:0007669"/>
    <property type="project" value="UniProtKB-UniRule"/>
</dbReference>
<feature type="binding site" evidence="10">
    <location>
        <begin position="10"/>
        <end position="17"/>
    </location>
    <ligand>
        <name>ATP</name>
        <dbReference type="ChEBI" id="CHEBI:30616"/>
    </ligand>
</feature>
<evidence type="ECO:0000256" key="3">
    <source>
        <dbReference type="ARBA" id="ARBA00005842"/>
    </source>
</evidence>
<protein>
    <recommendedName>
        <fullName evidence="10">tRNA dimethylallyltransferase</fullName>
        <ecNumber evidence="10">2.5.1.75</ecNumber>
    </recommendedName>
    <alternativeName>
        <fullName evidence="10">Dimethylallyl diphosphate:tRNA dimethylallyltransferase</fullName>
        <shortName evidence="10">DMAPP:tRNA dimethylallyltransferase</shortName>
        <shortName evidence="10">DMATase</shortName>
    </alternativeName>
    <alternativeName>
        <fullName evidence="10">Isopentenyl-diphosphate:tRNA isopentenyltransferase</fullName>
        <shortName evidence="10">IPP transferase</shortName>
        <shortName evidence="10">IPPT</shortName>
        <shortName evidence="10">IPTase</shortName>
    </alternativeName>
</protein>
<evidence type="ECO:0000313" key="15">
    <source>
        <dbReference type="Proteomes" id="UP000320585"/>
    </source>
</evidence>
<feature type="site" description="Interaction with substrate tRNA" evidence="10">
    <location>
        <position position="101"/>
    </location>
</feature>
<evidence type="ECO:0000256" key="13">
    <source>
        <dbReference type="RuleBase" id="RU003785"/>
    </source>
</evidence>
<accession>A0A8D4UUI6</accession>
<name>A0A8D4UUI6_9FIRM</name>
<dbReference type="PANTHER" id="PTHR11088">
    <property type="entry name" value="TRNA DIMETHYLALLYLTRANSFERASE"/>
    <property type="match status" value="1"/>
</dbReference>
<evidence type="ECO:0000256" key="5">
    <source>
        <dbReference type="ARBA" id="ARBA00022694"/>
    </source>
</evidence>
<keyword evidence="6 10" id="KW-0547">Nucleotide-binding</keyword>
<evidence type="ECO:0000256" key="6">
    <source>
        <dbReference type="ARBA" id="ARBA00022741"/>
    </source>
</evidence>
<dbReference type="InterPro" id="IPR018022">
    <property type="entry name" value="IPT"/>
</dbReference>
<comment type="similarity">
    <text evidence="3 10 13">Belongs to the IPP transferase family.</text>
</comment>
<proteinExistence type="inferred from homology"/>
<keyword evidence="4 10" id="KW-0808">Transferase</keyword>